<dbReference type="InterPro" id="IPR050834">
    <property type="entry name" value="Glycosyltransf_2"/>
</dbReference>
<proteinExistence type="predicted"/>
<dbReference type="PANTHER" id="PTHR43685:SF11">
    <property type="entry name" value="GLYCOSYLTRANSFERASE TAGX-RELATED"/>
    <property type="match status" value="1"/>
</dbReference>
<evidence type="ECO:0000259" key="1">
    <source>
        <dbReference type="Pfam" id="PF00535"/>
    </source>
</evidence>
<gene>
    <name evidence="2" type="ORF">SAMN06295885_1668</name>
</gene>
<dbReference type="RefSeq" id="WP_085476016.1">
    <property type="nucleotide sequence ID" value="NZ_FXBM01000001.1"/>
</dbReference>
<dbReference type="Gene3D" id="3.90.550.10">
    <property type="entry name" value="Spore Coat Polysaccharide Biosynthesis Protein SpsA, Chain A"/>
    <property type="match status" value="1"/>
</dbReference>
<keyword evidence="3" id="KW-1185">Reference proteome</keyword>
<dbReference type="GO" id="GO:0016740">
    <property type="term" value="F:transferase activity"/>
    <property type="evidence" value="ECO:0007669"/>
    <property type="project" value="UniProtKB-KW"/>
</dbReference>
<name>A0A1X7NNQ5_9MICO</name>
<evidence type="ECO:0000313" key="2">
    <source>
        <dbReference type="EMBL" id="SMH39620.1"/>
    </source>
</evidence>
<dbReference type="CDD" id="cd00761">
    <property type="entry name" value="Glyco_tranf_GTA_type"/>
    <property type="match status" value="1"/>
</dbReference>
<dbReference type="Pfam" id="PF00535">
    <property type="entry name" value="Glycos_transf_2"/>
    <property type="match status" value="1"/>
</dbReference>
<accession>A0A1X7NNQ5</accession>
<reference evidence="3" key="1">
    <citation type="submission" date="2017-04" db="EMBL/GenBank/DDBJ databases">
        <authorList>
            <person name="Varghese N."/>
            <person name="Submissions S."/>
        </authorList>
    </citation>
    <scope>NUCLEOTIDE SEQUENCE [LARGE SCALE GENOMIC DNA]</scope>
    <source>
        <strain evidence="3">VKM Ac-2121</strain>
    </source>
</reference>
<dbReference type="InterPro" id="IPR029044">
    <property type="entry name" value="Nucleotide-diphossugar_trans"/>
</dbReference>
<dbReference type="InterPro" id="IPR001173">
    <property type="entry name" value="Glyco_trans_2-like"/>
</dbReference>
<organism evidence="2 3">
    <name type="scientific">Rathayibacter oskolensis</name>
    <dbReference type="NCBI Taxonomy" id="1891671"/>
    <lineage>
        <taxon>Bacteria</taxon>
        <taxon>Bacillati</taxon>
        <taxon>Actinomycetota</taxon>
        <taxon>Actinomycetes</taxon>
        <taxon>Micrococcales</taxon>
        <taxon>Microbacteriaceae</taxon>
        <taxon>Rathayibacter</taxon>
    </lineage>
</organism>
<evidence type="ECO:0000313" key="3">
    <source>
        <dbReference type="Proteomes" id="UP000193711"/>
    </source>
</evidence>
<dbReference type="OrthoDB" id="4529776at2"/>
<dbReference type="EMBL" id="FXBM01000001">
    <property type="protein sequence ID" value="SMH39620.1"/>
    <property type="molecule type" value="Genomic_DNA"/>
</dbReference>
<dbReference type="Proteomes" id="UP000193711">
    <property type="component" value="Unassembled WGS sequence"/>
</dbReference>
<dbReference type="AlphaFoldDB" id="A0A1X7NNQ5"/>
<dbReference type="STRING" id="1891671.SAMN06295885_1668"/>
<dbReference type="PANTHER" id="PTHR43685">
    <property type="entry name" value="GLYCOSYLTRANSFERASE"/>
    <property type="match status" value="1"/>
</dbReference>
<dbReference type="SUPFAM" id="SSF53448">
    <property type="entry name" value="Nucleotide-diphospho-sugar transferases"/>
    <property type="match status" value="1"/>
</dbReference>
<sequence length="369" mass="40421">MSSASPPDTQARAGRVVPVATADTAPATVSVLIPLYNYGRYLREAAASALGQQDVSVQLVIVDDHSTDDSLDVALALAAEDPRVTVIASPRNRGPVGSVLVALAAATGEFSWYLDADDVITPGALARAVAVARTHPSVGLVYGHPLHFTDGSPLPEARTVPSAWILWRGQDWLHERCRTGVNVITSPEVLVRRSVLDRVGWPRPLPHTYDLELWLRLSAAADVAYIRGVDQAWHREHPGSRSEVVTPLRDLRERLLAFETFFAAPGGPLTGAGELEELARRALARGALEAGAQRFDSGGASSAELEEHLAFARSVHREAGWLPEWERLQSRLLSSEPGGRFAPRFLAERVARRLRTDRSWRRWHREGSF</sequence>
<protein>
    <submittedName>
        <fullName evidence="2">Glycosyltransferase involved in cell wall bisynthesis</fullName>
    </submittedName>
</protein>
<keyword evidence="2" id="KW-0808">Transferase</keyword>
<feature type="domain" description="Glycosyltransferase 2-like" evidence="1">
    <location>
        <begin position="30"/>
        <end position="198"/>
    </location>
</feature>